<dbReference type="AlphaFoldDB" id="A0A8S3RD81"/>
<comment type="caution">
    <text evidence="2">The sequence shown here is derived from an EMBL/GenBank/DDBJ whole genome shotgun (WGS) entry which is preliminary data.</text>
</comment>
<sequence>MNQIFVMVLNDVTVIANNYRKIVTVQNCCPLFGFAKLGNNMNEVIIEATGGFLRDIDIVIRILDQNIDILHPNDLLYIRHRSGGTVDPTGFMTKRGIQIQPLKQKCDDYKILFHDNSKSYYSRLKKQFPKSNGDDWSKEFVDGNGGSSSSFNIKGKESKQT</sequence>
<proteinExistence type="predicted"/>
<dbReference type="Proteomes" id="UP000683360">
    <property type="component" value="Unassembled WGS sequence"/>
</dbReference>
<name>A0A8S3RD81_MYTED</name>
<evidence type="ECO:0000256" key="1">
    <source>
        <dbReference type="SAM" id="MobiDB-lite"/>
    </source>
</evidence>
<reference evidence="2" key="1">
    <citation type="submission" date="2021-03" db="EMBL/GenBank/DDBJ databases">
        <authorList>
            <person name="Bekaert M."/>
        </authorList>
    </citation>
    <scope>NUCLEOTIDE SEQUENCE</scope>
</reference>
<dbReference type="EMBL" id="CAJPWZ010000965">
    <property type="protein sequence ID" value="CAG2204551.1"/>
    <property type="molecule type" value="Genomic_DNA"/>
</dbReference>
<feature type="region of interest" description="Disordered" evidence="1">
    <location>
        <begin position="129"/>
        <end position="161"/>
    </location>
</feature>
<evidence type="ECO:0000313" key="2">
    <source>
        <dbReference type="EMBL" id="CAG2204551.1"/>
    </source>
</evidence>
<gene>
    <name evidence="2" type="ORF">MEDL_19002</name>
</gene>
<evidence type="ECO:0000313" key="3">
    <source>
        <dbReference type="Proteomes" id="UP000683360"/>
    </source>
</evidence>
<feature type="compositionally biased region" description="Basic and acidic residues" evidence="1">
    <location>
        <begin position="132"/>
        <end position="141"/>
    </location>
</feature>
<organism evidence="2 3">
    <name type="scientific">Mytilus edulis</name>
    <name type="common">Blue mussel</name>
    <dbReference type="NCBI Taxonomy" id="6550"/>
    <lineage>
        <taxon>Eukaryota</taxon>
        <taxon>Metazoa</taxon>
        <taxon>Spiralia</taxon>
        <taxon>Lophotrochozoa</taxon>
        <taxon>Mollusca</taxon>
        <taxon>Bivalvia</taxon>
        <taxon>Autobranchia</taxon>
        <taxon>Pteriomorphia</taxon>
        <taxon>Mytilida</taxon>
        <taxon>Mytiloidea</taxon>
        <taxon>Mytilidae</taxon>
        <taxon>Mytilinae</taxon>
        <taxon>Mytilus</taxon>
    </lineage>
</organism>
<keyword evidence="3" id="KW-1185">Reference proteome</keyword>
<accession>A0A8S3RD81</accession>
<protein>
    <submittedName>
        <fullName evidence="2">Uncharacterized protein</fullName>
    </submittedName>
</protein>